<evidence type="ECO:0000256" key="1">
    <source>
        <dbReference type="ARBA" id="ARBA00004370"/>
    </source>
</evidence>
<dbReference type="GO" id="GO:0042171">
    <property type="term" value="F:lysophosphatidic acid acyltransferase activity"/>
    <property type="evidence" value="ECO:0007669"/>
    <property type="project" value="TreeGrafter"/>
</dbReference>
<keyword evidence="6 14" id="KW-0812">Transmembrane</keyword>
<protein>
    <recommendedName>
        <fullName evidence="15">Phospholipid/glycerol acyltransferase domain-containing protein</fullName>
    </recommendedName>
</protein>
<evidence type="ECO:0000259" key="15">
    <source>
        <dbReference type="SMART" id="SM00563"/>
    </source>
</evidence>
<sequence length="447" mass="51613">MSEKHEDIYPLENDVYKRLTTAQKVQMLIMTLTLAPIRLFFMIVVLLILWPLSVLATRGQAENMKIEPLSGWRRSMYPLIRIVARSLYFVAGFHWIKVYGERDYSVKILTAAPHSSYLDSLFIVYMNFISIIARMGSDEVLLFGNLTKMCHPIIVNREKHQSRTDTISSLMERVKSDKGWPQICIFPEGTCTNRKALVQFKTGAFIPGVPVQPVCVKFPQSDFDSVSWTWQGPGAFEIVWLTLCKLHSPVEIHFLPVYNPSEQEKNDPVLFAENVRKLMAEHLDVPLSEYSYEDGILVTNLTKYGLPMKTGLIKIQKLRKRLGITEMSEIIKIIPLYAKLADKKTGLCYLRTFTDNLGIKSNEQISKLFNLFDQEQIGNFSFKNFLEVYFEKLNVILKDKEIVQNILNNFEKFNLDDGTYEIDEFNSIVKQKYNLEISNLSESQVNK</sequence>
<dbReference type="InterPro" id="IPR002123">
    <property type="entry name" value="Plipid/glycerol_acylTrfase"/>
</dbReference>
<evidence type="ECO:0000256" key="9">
    <source>
        <dbReference type="ARBA" id="ARBA00023136"/>
    </source>
</evidence>
<name>A0A813MBC9_9BILA</name>
<gene>
    <name evidence="16" type="ORF">OXX778_LOCUS1669</name>
</gene>
<feature type="non-terminal residue" evidence="16">
    <location>
        <position position="1"/>
    </location>
</feature>
<comment type="caution">
    <text evidence="16">The sequence shown here is derived from an EMBL/GenBank/DDBJ whole genome shotgun (WGS) entry which is preliminary data.</text>
</comment>
<keyword evidence="10" id="KW-0594">Phospholipid biosynthesis</keyword>
<dbReference type="AlphaFoldDB" id="A0A813MBC9"/>
<evidence type="ECO:0000313" key="17">
    <source>
        <dbReference type="Proteomes" id="UP000663879"/>
    </source>
</evidence>
<organism evidence="16 17">
    <name type="scientific">Brachionus calyciflorus</name>
    <dbReference type="NCBI Taxonomy" id="104777"/>
    <lineage>
        <taxon>Eukaryota</taxon>
        <taxon>Metazoa</taxon>
        <taxon>Spiralia</taxon>
        <taxon>Gnathifera</taxon>
        <taxon>Rotifera</taxon>
        <taxon>Eurotatoria</taxon>
        <taxon>Monogononta</taxon>
        <taxon>Pseudotrocha</taxon>
        <taxon>Ploima</taxon>
        <taxon>Brachionidae</taxon>
        <taxon>Brachionus</taxon>
    </lineage>
</organism>
<feature type="transmembrane region" description="Helical" evidence="14">
    <location>
        <begin position="37"/>
        <end position="57"/>
    </location>
</feature>
<dbReference type="Proteomes" id="UP000663879">
    <property type="component" value="Unassembled WGS sequence"/>
</dbReference>
<dbReference type="EMBL" id="CAJNOC010000114">
    <property type="protein sequence ID" value="CAF0716208.1"/>
    <property type="molecule type" value="Genomic_DNA"/>
</dbReference>
<comment type="subcellular location">
    <subcellularLocation>
        <location evidence="1">Membrane</location>
    </subcellularLocation>
</comment>
<dbReference type="CDD" id="cd07991">
    <property type="entry name" value="LPLAT_LPCAT1-like"/>
    <property type="match status" value="1"/>
</dbReference>
<accession>A0A813MBC9</accession>
<comment type="pathway">
    <text evidence="2">Lipid metabolism.</text>
</comment>
<evidence type="ECO:0000313" key="16">
    <source>
        <dbReference type="EMBL" id="CAF0716208.1"/>
    </source>
</evidence>
<evidence type="ECO:0000256" key="10">
    <source>
        <dbReference type="ARBA" id="ARBA00023209"/>
    </source>
</evidence>
<dbReference type="Gene3D" id="1.10.238.10">
    <property type="entry name" value="EF-hand"/>
    <property type="match status" value="1"/>
</dbReference>
<proteinExistence type="inferred from homology"/>
<keyword evidence="12" id="KW-0012">Acyltransferase</keyword>
<feature type="domain" description="Phospholipid/glycerol acyltransferase" evidence="15">
    <location>
        <begin position="108"/>
        <end position="219"/>
    </location>
</feature>
<dbReference type="OrthoDB" id="272512at2759"/>
<evidence type="ECO:0000256" key="11">
    <source>
        <dbReference type="ARBA" id="ARBA00023264"/>
    </source>
</evidence>
<evidence type="ECO:0000256" key="3">
    <source>
        <dbReference type="ARBA" id="ARBA00008655"/>
    </source>
</evidence>
<evidence type="ECO:0000256" key="6">
    <source>
        <dbReference type="ARBA" id="ARBA00022692"/>
    </source>
</evidence>
<dbReference type="InterPro" id="IPR045252">
    <property type="entry name" value="LPCAT1-like"/>
</dbReference>
<keyword evidence="8" id="KW-0443">Lipid metabolism</keyword>
<keyword evidence="7 14" id="KW-1133">Transmembrane helix</keyword>
<evidence type="ECO:0000256" key="13">
    <source>
        <dbReference type="ARBA" id="ARBA00025707"/>
    </source>
</evidence>
<dbReference type="SUPFAM" id="SSF69593">
    <property type="entry name" value="Glycerol-3-phosphate (1)-acyltransferase"/>
    <property type="match status" value="1"/>
</dbReference>
<dbReference type="GO" id="GO:0005783">
    <property type="term" value="C:endoplasmic reticulum"/>
    <property type="evidence" value="ECO:0007669"/>
    <property type="project" value="TreeGrafter"/>
</dbReference>
<evidence type="ECO:0000256" key="2">
    <source>
        <dbReference type="ARBA" id="ARBA00005189"/>
    </source>
</evidence>
<dbReference type="SMART" id="SM00563">
    <property type="entry name" value="PlsC"/>
    <property type="match status" value="1"/>
</dbReference>
<dbReference type="Pfam" id="PF01553">
    <property type="entry name" value="Acyltransferase"/>
    <property type="match status" value="1"/>
</dbReference>
<dbReference type="GO" id="GO:0008374">
    <property type="term" value="F:O-acyltransferase activity"/>
    <property type="evidence" value="ECO:0007669"/>
    <property type="project" value="InterPro"/>
</dbReference>
<evidence type="ECO:0000256" key="14">
    <source>
        <dbReference type="SAM" id="Phobius"/>
    </source>
</evidence>
<reference evidence="16" key="1">
    <citation type="submission" date="2021-02" db="EMBL/GenBank/DDBJ databases">
        <authorList>
            <person name="Nowell W R."/>
        </authorList>
    </citation>
    <scope>NUCLEOTIDE SEQUENCE</scope>
    <source>
        <strain evidence="16">Ploen Becks lab</strain>
    </source>
</reference>
<comment type="similarity">
    <text evidence="3">Belongs to the 1-acyl-sn-glycerol-3-phosphate acyltransferase family.</text>
</comment>
<comment type="pathway">
    <text evidence="13">Phospholipid metabolism.</text>
</comment>
<dbReference type="PANTHER" id="PTHR23063">
    <property type="entry name" value="PHOSPHOLIPID ACYLTRANSFERASE"/>
    <property type="match status" value="1"/>
</dbReference>
<dbReference type="PANTHER" id="PTHR23063:SF52">
    <property type="entry name" value="LYSOPHOSPHATIDYLCHOLINE ACYLTRANSFERASE"/>
    <property type="match status" value="1"/>
</dbReference>
<dbReference type="GO" id="GO:0008654">
    <property type="term" value="P:phospholipid biosynthetic process"/>
    <property type="evidence" value="ECO:0007669"/>
    <property type="project" value="UniProtKB-KW"/>
</dbReference>
<keyword evidence="9 14" id="KW-0472">Membrane</keyword>
<keyword evidence="5" id="KW-0808">Transferase</keyword>
<evidence type="ECO:0000256" key="8">
    <source>
        <dbReference type="ARBA" id="ARBA00023098"/>
    </source>
</evidence>
<keyword evidence="17" id="KW-1185">Reference proteome</keyword>
<evidence type="ECO:0000256" key="7">
    <source>
        <dbReference type="ARBA" id="ARBA00022989"/>
    </source>
</evidence>
<evidence type="ECO:0000256" key="12">
    <source>
        <dbReference type="ARBA" id="ARBA00023315"/>
    </source>
</evidence>
<dbReference type="GO" id="GO:0016020">
    <property type="term" value="C:membrane"/>
    <property type="evidence" value="ECO:0007669"/>
    <property type="project" value="UniProtKB-SubCell"/>
</dbReference>
<feature type="transmembrane region" description="Helical" evidence="14">
    <location>
        <begin position="78"/>
        <end position="96"/>
    </location>
</feature>
<evidence type="ECO:0000256" key="5">
    <source>
        <dbReference type="ARBA" id="ARBA00022679"/>
    </source>
</evidence>
<keyword evidence="11" id="KW-1208">Phospholipid metabolism</keyword>
<keyword evidence="4" id="KW-0444">Lipid biosynthesis</keyword>
<evidence type="ECO:0000256" key="4">
    <source>
        <dbReference type="ARBA" id="ARBA00022516"/>
    </source>
</evidence>